<evidence type="ECO:0000313" key="2">
    <source>
        <dbReference type="EMBL" id="SEC84156.1"/>
    </source>
</evidence>
<dbReference type="AlphaFoldDB" id="A0A1H4VSV5"/>
<organism evidence="2 3">
    <name type="scientific">Pseudomonas saponiphila</name>
    <dbReference type="NCBI Taxonomy" id="556534"/>
    <lineage>
        <taxon>Bacteria</taxon>
        <taxon>Pseudomonadati</taxon>
        <taxon>Pseudomonadota</taxon>
        <taxon>Gammaproteobacteria</taxon>
        <taxon>Pseudomonadales</taxon>
        <taxon>Pseudomonadaceae</taxon>
        <taxon>Pseudomonas</taxon>
    </lineage>
</organism>
<evidence type="ECO:0000256" key="1">
    <source>
        <dbReference type="SAM" id="MobiDB-lite"/>
    </source>
</evidence>
<dbReference type="Proteomes" id="UP000198982">
    <property type="component" value="Unassembled WGS sequence"/>
</dbReference>
<dbReference type="RefSeq" id="WP_092318727.1">
    <property type="nucleotide sequence ID" value="NZ_FNTJ01000002.1"/>
</dbReference>
<accession>A0A1H4VSV5</accession>
<name>A0A1H4VSV5_9PSED</name>
<proteinExistence type="predicted"/>
<feature type="compositionally biased region" description="Basic residues" evidence="1">
    <location>
        <begin position="1"/>
        <end position="25"/>
    </location>
</feature>
<keyword evidence="3" id="KW-1185">Reference proteome</keyword>
<gene>
    <name evidence="2" type="ORF">SAMN05216178_5083</name>
</gene>
<protein>
    <submittedName>
        <fullName evidence="2">Uncharacterized protein</fullName>
    </submittedName>
</protein>
<feature type="region of interest" description="Disordered" evidence="1">
    <location>
        <begin position="1"/>
        <end position="38"/>
    </location>
</feature>
<dbReference type="EMBL" id="FNTJ01000002">
    <property type="protein sequence ID" value="SEC84156.1"/>
    <property type="molecule type" value="Genomic_DNA"/>
</dbReference>
<evidence type="ECO:0000313" key="3">
    <source>
        <dbReference type="Proteomes" id="UP000198982"/>
    </source>
</evidence>
<sequence length="136" mass="15356">MASANKQHKRAQRAKTKAKQNRAKRTAPTSELELDPNDSRIDFESVDLTELFVKMRDAEKTSLQAMCTVFLSDPLLELVYEQEGDEGATDFILAALIEYRNWSTEADEAAALEWIESEAFRNDYMAASQALFSNQG</sequence>
<reference evidence="3" key="1">
    <citation type="submission" date="2016-10" db="EMBL/GenBank/DDBJ databases">
        <authorList>
            <person name="Varghese N."/>
            <person name="Submissions S."/>
        </authorList>
    </citation>
    <scope>NUCLEOTIDE SEQUENCE [LARGE SCALE GENOMIC DNA]</scope>
    <source>
        <strain evidence="3">DSM 9751</strain>
    </source>
</reference>